<dbReference type="RefSeq" id="WP_289453348.1">
    <property type="nucleotide sequence ID" value="NZ_JAUCGQ010000001.1"/>
</dbReference>
<feature type="domain" description="PPM-type phosphatase" evidence="3">
    <location>
        <begin position="164"/>
        <end position="384"/>
    </location>
</feature>
<accession>A0ABT7SCC2</accession>
<dbReference type="InterPro" id="IPR001932">
    <property type="entry name" value="PPM-type_phosphatase-like_dom"/>
</dbReference>
<dbReference type="PANTHER" id="PTHR43156:SF2">
    <property type="entry name" value="STAGE II SPORULATION PROTEIN E"/>
    <property type="match status" value="1"/>
</dbReference>
<dbReference type="Pfam" id="PF13581">
    <property type="entry name" value="HATPase_c_2"/>
    <property type="match status" value="1"/>
</dbReference>
<proteinExistence type="predicted"/>
<dbReference type="InterPro" id="IPR035965">
    <property type="entry name" value="PAS-like_dom_sf"/>
</dbReference>
<evidence type="ECO:0000256" key="2">
    <source>
        <dbReference type="SAM" id="MobiDB-lite"/>
    </source>
</evidence>
<feature type="region of interest" description="Disordered" evidence="2">
    <location>
        <begin position="519"/>
        <end position="541"/>
    </location>
</feature>
<evidence type="ECO:0000313" key="5">
    <source>
        <dbReference type="Proteomes" id="UP001529338"/>
    </source>
</evidence>
<dbReference type="PANTHER" id="PTHR43156">
    <property type="entry name" value="STAGE II SPORULATION PROTEIN E-RELATED"/>
    <property type="match status" value="1"/>
</dbReference>
<dbReference type="Gene3D" id="3.30.565.10">
    <property type="entry name" value="Histidine kinase-like ATPase, C-terminal domain"/>
    <property type="match status" value="1"/>
</dbReference>
<name>A0ABT7SCC2_9CELL</name>
<dbReference type="SMART" id="SM00331">
    <property type="entry name" value="PP2C_SIG"/>
    <property type="match status" value="1"/>
</dbReference>
<keyword evidence="1" id="KW-0378">Hydrolase</keyword>
<organism evidence="4 5">
    <name type="scientific">Cellulomonas alba</name>
    <dbReference type="NCBI Taxonomy" id="3053467"/>
    <lineage>
        <taxon>Bacteria</taxon>
        <taxon>Bacillati</taxon>
        <taxon>Actinomycetota</taxon>
        <taxon>Actinomycetes</taxon>
        <taxon>Micrococcales</taxon>
        <taxon>Cellulomonadaceae</taxon>
        <taxon>Cellulomonas</taxon>
    </lineage>
</organism>
<dbReference type="InterPro" id="IPR003594">
    <property type="entry name" value="HATPase_dom"/>
</dbReference>
<dbReference type="Gene3D" id="3.30.450.20">
    <property type="entry name" value="PAS domain"/>
    <property type="match status" value="1"/>
</dbReference>
<dbReference type="InterPro" id="IPR036890">
    <property type="entry name" value="HATPase_C_sf"/>
</dbReference>
<sequence length="629" mass="65394">MRGMPAGTGAGVEQVFDDLPVAAAAIAADGLRVVVANRQARDWGIGEVVGASAADALTEPVASRMLPRLEEAVRTRHRVGPEEALVELGENRTELWIRWSLEPWYDADGTFLGVLVLASDVTAEVGERRSAASRLAGVEESYDVARGVVSAVQGALLPSSVPVLPRLDIAATYLVAGREQAAGGDWFDAAIIPDGRVSLVVGDVVGHGVAASAAMSQMRAVLASHLLDGESIERSLASMDRYAQVAAQAFATTVCVVVLDPDTGELDYATRGHVGPLVVGPTGARNLEPTGGGPLGVDATGSVQSARLGEDEAVVLFTDGLVERADRPLQAGLERVAAAAEQAVRGAVMARHETASVAERLCLHVPWALDDGYVDDVTMLVAARRPAVPDARLDIPAVPSRLASVRSWVSAWASAAGLDELESMVLVLAASEAAANSIEHGYGGAATGDVRLELRLRGAAVTLTVADDGHWLSPARDVADRGRGLAMVSAGGARVTVDASGGGTRVEFEVDARRRAPVPPLVTPREAPRPEGADVSTDGDGVVHVHGALDTGPAARRLETHLDRQSRGGVVPVEVRIAASAFLGSVAIRVLEQRIRGGQRDQAPVTLRVPRASGPARTLAIAGTPFVEV</sequence>
<protein>
    <submittedName>
        <fullName evidence="4">SpoIIE family protein phosphatase</fullName>
    </submittedName>
</protein>
<dbReference type="SUPFAM" id="SSF81606">
    <property type="entry name" value="PP2C-like"/>
    <property type="match status" value="1"/>
</dbReference>
<dbReference type="Pfam" id="PF07228">
    <property type="entry name" value="SpoIIE"/>
    <property type="match status" value="1"/>
</dbReference>
<evidence type="ECO:0000256" key="1">
    <source>
        <dbReference type="ARBA" id="ARBA00022801"/>
    </source>
</evidence>
<comment type="caution">
    <text evidence="4">The sequence shown here is derived from an EMBL/GenBank/DDBJ whole genome shotgun (WGS) entry which is preliminary data.</text>
</comment>
<dbReference type="Pfam" id="PF08448">
    <property type="entry name" value="PAS_4"/>
    <property type="match status" value="1"/>
</dbReference>
<dbReference type="InterPro" id="IPR052016">
    <property type="entry name" value="Bact_Sigma-Reg"/>
</dbReference>
<dbReference type="Proteomes" id="UP001529338">
    <property type="component" value="Unassembled WGS sequence"/>
</dbReference>
<dbReference type="SUPFAM" id="SSF55874">
    <property type="entry name" value="ATPase domain of HSP90 chaperone/DNA topoisomerase II/histidine kinase"/>
    <property type="match status" value="1"/>
</dbReference>
<dbReference type="InterPro" id="IPR013656">
    <property type="entry name" value="PAS_4"/>
</dbReference>
<gene>
    <name evidence="4" type="ORF">QRT04_02720</name>
</gene>
<dbReference type="Gene3D" id="3.60.40.10">
    <property type="entry name" value="PPM-type phosphatase domain"/>
    <property type="match status" value="1"/>
</dbReference>
<keyword evidence="5" id="KW-1185">Reference proteome</keyword>
<dbReference type="SUPFAM" id="SSF55785">
    <property type="entry name" value="PYP-like sensor domain (PAS domain)"/>
    <property type="match status" value="1"/>
</dbReference>
<dbReference type="InterPro" id="IPR036457">
    <property type="entry name" value="PPM-type-like_dom_sf"/>
</dbReference>
<dbReference type="CDD" id="cd16936">
    <property type="entry name" value="HATPase_RsbW-like"/>
    <property type="match status" value="1"/>
</dbReference>
<reference evidence="4 5" key="1">
    <citation type="submission" date="2023-06" db="EMBL/GenBank/DDBJ databases">
        <title>Cellulomonas sp. MW4 Whole genome sequence.</title>
        <authorList>
            <person name="Park S."/>
        </authorList>
    </citation>
    <scope>NUCLEOTIDE SEQUENCE [LARGE SCALE GENOMIC DNA]</scope>
    <source>
        <strain evidence="4 5">MW4</strain>
    </source>
</reference>
<dbReference type="EMBL" id="JAUCGQ010000001">
    <property type="protein sequence ID" value="MDM7853833.1"/>
    <property type="molecule type" value="Genomic_DNA"/>
</dbReference>
<evidence type="ECO:0000259" key="3">
    <source>
        <dbReference type="SMART" id="SM00331"/>
    </source>
</evidence>
<evidence type="ECO:0000313" key="4">
    <source>
        <dbReference type="EMBL" id="MDM7853833.1"/>
    </source>
</evidence>